<name>A0ABY7NQW7_9SPHN</name>
<dbReference type="Pfam" id="PF04883">
    <property type="entry name" value="HK97-gp10_like"/>
    <property type="match status" value="1"/>
</dbReference>
<protein>
    <submittedName>
        <fullName evidence="1">HK97 gp10 family phage protein</fullName>
    </submittedName>
</protein>
<dbReference type="Proteomes" id="UP001210865">
    <property type="component" value="Chromosome"/>
</dbReference>
<accession>A0ABY7NQW7</accession>
<evidence type="ECO:0000313" key="2">
    <source>
        <dbReference type="Proteomes" id="UP001210865"/>
    </source>
</evidence>
<organism evidence="1 2">
    <name type="scientific">Sphingomonas abietis</name>
    <dbReference type="NCBI Taxonomy" id="3012344"/>
    <lineage>
        <taxon>Bacteria</taxon>
        <taxon>Pseudomonadati</taxon>
        <taxon>Pseudomonadota</taxon>
        <taxon>Alphaproteobacteria</taxon>
        <taxon>Sphingomonadales</taxon>
        <taxon>Sphingomonadaceae</taxon>
        <taxon>Sphingomonas</taxon>
    </lineage>
</organism>
<reference evidence="1 2" key="1">
    <citation type="submission" date="2022-12" db="EMBL/GenBank/DDBJ databases">
        <title>Sphingomonas abieness sp. nov., an endophytic bacterium isolated from Abies koreana.</title>
        <authorList>
            <person name="Jiang L."/>
            <person name="Lee J."/>
        </authorList>
    </citation>
    <scope>NUCLEOTIDE SEQUENCE [LARGE SCALE GENOMIC DNA]</scope>
    <source>
        <strain evidence="2">PAMB 00755</strain>
    </source>
</reference>
<dbReference type="RefSeq" id="WP_270078563.1">
    <property type="nucleotide sequence ID" value="NZ_CP115174.1"/>
</dbReference>
<gene>
    <name evidence="1" type="ORF">PBT88_07445</name>
</gene>
<dbReference type="InterPro" id="IPR010064">
    <property type="entry name" value="HK97-gp10_tail"/>
</dbReference>
<keyword evidence="2" id="KW-1185">Reference proteome</keyword>
<sequence>MVETLKGAAAMAALFDTLPKAADEQLRTTLPKMGAAVLAAQKQDVPIRTGDLWRGLSVQVLAGGHTIRIGLLNRSNTSSASGKTSYGGLYYGRFVEFGRRGQVVSVQRRRRVGGKPRTLHGRKRAEDLFKTYPMRVAPAPARPFVRTPAAESAALDAGENLADFWNRVLQRAGGSN</sequence>
<evidence type="ECO:0000313" key="1">
    <source>
        <dbReference type="EMBL" id="WBO23934.1"/>
    </source>
</evidence>
<proteinExistence type="predicted"/>
<dbReference type="EMBL" id="CP115174">
    <property type="protein sequence ID" value="WBO23934.1"/>
    <property type="molecule type" value="Genomic_DNA"/>
</dbReference>